<dbReference type="InterPro" id="IPR013783">
    <property type="entry name" value="Ig-like_fold"/>
</dbReference>
<organism evidence="2 3">
    <name type="scientific">Deinococcus depolymerans</name>
    <dbReference type="NCBI Taxonomy" id="392408"/>
    <lineage>
        <taxon>Bacteria</taxon>
        <taxon>Thermotogati</taxon>
        <taxon>Deinococcota</taxon>
        <taxon>Deinococci</taxon>
        <taxon>Deinococcales</taxon>
        <taxon>Deinococcaceae</taxon>
        <taxon>Deinococcus</taxon>
    </lineage>
</organism>
<feature type="signal peptide" evidence="1">
    <location>
        <begin position="1"/>
        <end position="28"/>
    </location>
</feature>
<evidence type="ECO:0000256" key="1">
    <source>
        <dbReference type="SAM" id="SignalP"/>
    </source>
</evidence>
<sequence>MTAPHTDRCWTPRLLCAALLWLAAQAGAQGFGFTPTVLTLDPTRTLSTQTTMLNTGRVAAKFRVEVRAWKVVNGAMVLQDTRDLVVNPTEFVLPGGGSQVVRVGLRKKPGAQELTFRLIVQQQPYGQSVPQSVVNADGIDIKLDMPTNYSLPVYVAPPSAAPRMTYDAQVVPGGVDLRLENAGTRHETFNALIARRGGLSVNVPSFAVLGGARQVLQLEGLEQAAGPLTLSFVNAEGKASNVTIPLP</sequence>
<dbReference type="EMBL" id="BAAADB010000021">
    <property type="protein sequence ID" value="GAA0514389.1"/>
    <property type="molecule type" value="Genomic_DNA"/>
</dbReference>
<keyword evidence="1" id="KW-0732">Signal</keyword>
<evidence type="ECO:0000313" key="3">
    <source>
        <dbReference type="Proteomes" id="UP001500191"/>
    </source>
</evidence>
<dbReference type="SUPFAM" id="SSF49354">
    <property type="entry name" value="PapD-like"/>
    <property type="match status" value="1"/>
</dbReference>
<comment type="caution">
    <text evidence="2">The sequence shown here is derived from an EMBL/GenBank/DDBJ whole genome shotgun (WGS) entry which is preliminary data.</text>
</comment>
<dbReference type="InterPro" id="IPR008962">
    <property type="entry name" value="PapD-like_sf"/>
</dbReference>
<protein>
    <submittedName>
        <fullName evidence="2">Molecular chaperone</fullName>
    </submittedName>
</protein>
<keyword evidence="3" id="KW-1185">Reference proteome</keyword>
<accession>A0ABP3M7D9</accession>
<dbReference type="PANTHER" id="PTHR30251">
    <property type="entry name" value="PILUS ASSEMBLY CHAPERONE"/>
    <property type="match status" value="1"/>
</dbReference>
<dbReference type="InterPro" id="IPR050643">
    <property type="entry name" value="Periplasmic_pilus_chap"/>
</dbReference>
<dbReference type="Proteomes" id="UP001500191">
    <property type="component" value="Unassembled WGS sequence"/>
</dbReference>
<reference evidence="3" key="1">
    <citation type="journal article" date="2019" name="Int. J. Syst. Evol. Microbiol.">
        <title>The Global Catalogue of Microorganisms (GCM) 10K type strain sequencing project: providing services to taxonomists for standard genome sequencing and annotation.</title>
        <authorList>
            <consortium name="The Broad Institute Genomics Platform"/>
            <consortium name="The Broad Institute Genome Sequencing Center for Infectious Disease"/>
            <person name="Wu L."/>
            <person name="Ma J."/>
        </authorList>
    </citation>
    <scope>NUCLEOTIDE SEQUENCE [LARGE SCALE GENOMIC DNA]</scope>
    <source>
        <strain evidence="3">JCM 14368</strain>
    </source>
</reference>
<dbReference type="Gene3D" id="2.60.40.10">
    <property type="entry name" value="Immunoglobulins"/>
    <property type="match status" value="1"/>
</dbReference>
<dbReference type="PANTHER" id="PTHR30251:SF4">
    <property type="entry name" value="SLR1668 PROTEIN"/>
    <property type="match status" value="1"/>
</dbReference>
<evidence type="ECO:0000313" key="2">
    <source>
        <dbReference type="EMBL" id="GAA0514389.1"/>
    </source>
</evidence>
<gene>
    <name evidence="2" type="ORF">GCM10008937_22610</name>
</gene>
<name>A0ABP3M7D9_9DEIO</name>
<dbReference type="RefSeq" id="WP_343758866.1">
    <property type="nucleotide sequence ID" value="NZ_BAAADB010000021.1"/>
</dbReference>
<proteinExistence type="predicted"/>
<feature type="chain" id="PRO_5045942070" evidence="1">
    <location>
        <begin position="29"/>
        <end position="247"/>
    </location>
</feature>